<organism evidence="1 2">
    <name type="scientific">Skeletonema marinoi</name>
    <dbReference type="NCBI Taxonomy" id="267567"/>
    <lineage>
        <taxon>Eukaryota</taxon>
        <taxon>Sar</taxon>
        <taxon>Stramenopiles</taxon>
        <taxon>Ochrophyta</taxon>
        <taxon>Bacillariophyta</taxon>
        <taxon>Coscinodiscophyceae</taxon>
        <taxon>Thalassiosirophycidae</taxon>
        <taxon>Thalassiosirales</taxon>
        <taxon>Skeletonemataceae</taxon>
        <taxon>Skeletonema</taxon>
        <taxon>Skeletonema marinoi-dohrnii complex</taxon>
    </lineage>
</organism>
<gene>
    <name evidence="1" type="ORF">QTG54_015378</name>
</gene>
<keyword evidence="2" id="KW-1185">Reference proteome</keyword>
<evidence type="ECO:0000313" key="1">
    <source>
        <dbReference type="EMBL" id="KAK1733851.1"/>
    </source>
</evidence>
<accession>A0AAD8XTZ1</accession>
<name>A0AAD8XTZ1_9STRA</name>
<comment type="caution">
    <text evidence="1">The sequence shown here is derived from an EMBL/GenBank/DDBJ whole genome shotgun (WGS) entry which is preliminary data.</text>
</comment>
<evidence type="ECO:0000313" key="2">
    <source>
        <dbReference type="Proteomes" id="UP001224775"/>
    </source>
</evidence>
<dbReference type="AlphaFoldDB" id="A0AAD8XTZ1"/>
<proteinExistence type="predicted"/>
<reference evidence="1" key="1">
    <citation type="submission" date="2023-06" db="EMBL/GenBank/DDBJ databases">
        <title>Survivors Of The Sea: Transcriptome response of Skeletonema marinoi to long-term dormancy.</title>
        <authorList>
            <person name="Pinder M.I.M."/>
            <person name="Kourtchenko O."/>
            <person name="Robertson E.K."/>
            <person name="Larsson T."/>
            <person name="Maumus F."/>
            <person name="Osuna-Cruz C.M."/>
            <person name="Vancaester E."/>
            <person name="Stenow R."/>
            <person name="Vandepoele K."/>
            <person name="Ploug H."/>
            <person name="Bruchert V."/>
            <person name="Godhe A."/>
            <person name="Topel M."/>
        </authorList>
    </citation>
    <scope>NUCLEOTIDE SEQUENCE</scope>
    <source>
        <strain evidence="1">R05AC</strain>
    </source>
</reference>
<dbReference type="EMBL" id="JATAAI010000043">
    <property type="protein sequence ID" value="KAK1733851.1"/>
    <property type="molecule type" value="Genomic_DNA"/>
</dbReference>
<sequence>MKQQTTLLQFLSLLFTSSQNNHSTILVSAQSSAPFSSGKAVPSVLAQQEGEEHCSVDGSCYFDILNEDSSDDDSGDEDDEEIDPHLLDSLYTFLSTSTSYLPLQTLERTHLQTTHPTALNYTLFHSGNYSDNTKAGSSQWIGSINAQIAKSRNIPLLDQYWTLKELVQYHGEVNNEDEEYIKPCRIDLLDDHDEDPFRKRCILGVTLDEYVSVVSDGLNADAEKVGEKKRVWALEQVDGLGISGRGEVVTLLDQVEQVKSLIRHCEWVPVHNTEEVDLKLEHLVQTYLKPGGVMYVFALRSTSRKTSTASFLHRTISRLGLNVVTSTTFPTPYTFDDVTSYLEEAVEWIDEMDTTQQRVSQEMKRSYYQLCSDLLYRVEDLKEGGMRRFIRWV</sequence>
<protein>
    <submittedName>
        <fullName evidence="1">Uncharacterized protein</fullName>
    </submittedName>
</protein>
<dbReference type="Proteomes" id="UP001224775">
    <property type="component" value="Unassembled WGS sequence"/>
</dbReference>